<dbReference type="PANTHER" id="PTHR30023:SF0">
    <property type="entry name" value="PENICILLIN-SENSITIVE CARBOXYPEPTIDASE A"/>
    <property type="match status" value="1"/>
</dbReference>
<feature type="compositionally biased region" description="Low complexity" evidence="3">
    <location>
        <begin position="50"/>
        <end position="59"/>
    </location>
</feature>
<comment type="similarity">
    <text evidence="1">Belongs to the peptidase S13 family.</text>
</comment>
<dbReference type="InterPro" id="IPR000667">
    <property type="entry name" value="Peptidase_S13"/>
</dbReference>
<dbReference type="GO" id="GO:0009002">
    <property type="term" value="F:serine-type D-Ala-D-Ala carboxypeptidase activity"/>
    <property type="evidence" value="ECO:0007669"/>
    <property type="project" value="UniProtKB-EC"/>
</dbReference>
<evidence type="ECO:0000256" key="2">
    <source>
        <dbReference type="ARBA" id="ARBA00022801"/>
    </source>
</evidence>
<dbReference type="SUPFAM" id="SSF56601">
    <property type="entry name" value="beta-lactamase/transpeptidase-like"/>
    <property type="match status" value="1"/>
</dbReference>
<keyword evidence="4" id="KW-0645">Protease</keyword>
<evidence type="ECO:0000256" key="1">
    <source>
        <dbReference type="ARBA" id="ARBA00006096"/>
    </source>
</evidence>
<protein>
    <submittedName>
        <fullName evidence="4">D-alanyl-D-alanine carboxypeptidase/D-alanyl-D-alanine-endopeptidase</fullName>
        <ecNumber evidence="4">3.4.16.4</ecNumber>
    </submittedName>
</protein>
<dbReference type="PRINTS" id="PR00922">
    <property type="entry name" value="DADACBPTASE3"/>
</dbReference>
<dbReference type="Pfam" id="PF02113">
    <property type="entry name" value="Peptidase_S13"/>
    <property type="match status" value="2"/>
</dbReference>
<organism evidence="4 5">
    <name type="scientific">Leekyejoonella antrihumi</name>
    <dbReference type="NCBI Taxonomy" id="1660198"/>
    <lineage>
        <taxon>Bacteria</taxon>
        <taxon>Bacillati</taxon>
        <taxon>Actinomycetota</taxon>
        <taxon>Actinomycetes</taxon>
        <taxon>Micrococcales</taxon>
        <taxon>Dermacoccaceae</taxon>
        <taxon>Leekyejoonella</taxon>
    </lineage>
</organism>
<dbReference type="Proteomes" id="UP000320244">
    <property type="component" value="Unassembled WGS sequence"/>
</dbReference>
<evidence type="ECO:0000256" key="3">
    <source>
        <dbReference type="SAM" id="MobiDB-lite"/>
    </source>
</evidence>
<dbReference type="InterPro" id="IPR012338">
    <property type="entry name" value="Beta-lactam/transpept-like"/>
</dbReference>
<dbReference type="NCBIfam" id="TIGR00666">
    <property type="entry name" value="PBP4"/>
    <property type="match status" value="1"/>
</dbReference>
<proteinExistence type="inferred from homology"/>
<reference evidence="4 5" key="1">
    <citation type="submission" date="2019-05" db="EMBL/GenBank/DDBJ databases">
        <authorList>
            <person name="Lee S.D."/>
        </authorList>
    </citation>
    <scope>NUCLEOTIDE SEQUENCE [LARGE SCALE GENOMIC DNA]</scope>
    <source>
        <strain evidence="4 5">C5-26</strain>
    </source>
</reference>
<evidence type="ECO:0000313" key="5">
    <source>
        <dbReference type="Proteomes" id="UP000320244"/>
    </source>
</evidence>
<accession>A0A563DTZ9</accession>
<dbReference type="Gene3D" id="3.40.710.10">
    <property type="entry name" value="DD-peptidase/beta-lactamase superfamily"/>
    <property type="match status" value="2"/>
</dbReference>
<feature type="region of interest" description="Disordered" evidence="3">
    <location>
        <begin position="40"/>
        <end position="67"/>
    </location>
</feature>
<comment type="caution">
    <text evidence="4">The sequence shown here is derived from an EMBL/GenBank/DDBJ whole genome shotgun (WGS) entry which is preliminary data.</text>
</comment>
<sequence length="474" mass="48175">MRRWHKVGAGAGVVLIVVLGYGTLDVYDVVPGVLTLQDAPQPPVPEPGHAAAAAKSVKPPAAPPSPSVLPALEGAEPTAARIKAITAGPLASKNLTSTVAVTVRDATTGAHLLDRGANKAVTPASVTKLLSAWAIANTMNLSKPLTTKVVAGATGHVVLVAGGDTALSPGRGNPNKVDGHAGLADLAAQVAEKVKAAGRSTVIVDYDTSYAPGPFAVPGWSPDFLSVGYTTRIAQLGLSIERADPPRPAAANPNVDTQRALVKDLSAQGLTVRTGAKVRAAADAAVLGKVESSPLIDVLGMALQDSDDAMVESLTRQAAFADGVAGDNASVTHWVVRTLTKAGFDMAGVHLGDVCGLAEGTTIPVRVLGDVLTSGTSGHNPAFQEVLSRLPVGGWNGTLDDRFLQVTNSSAAGWVRAKTGSLNLVSSLAGTVVDKDGRLLVFAIIANGAFPDGVWATRAAIDNIVADLAKCGCS</sequence>
<dbReference type="AlphaFoldDB" id="A0A563DTZ9"/>
<dbReference type="GO" id="GO:0000270">
    <property type="term" value="P:peptidoglycan metabolic process"/>
    <property type="evidence" value="ECO:0007669"/>
    <property type="project" value="TreeGrafter"/>
</dbReference>
<evidence type="ECO:0000313" key="4">
    <source>
        <dbReference type="EMBL" id="TWP33669.1"/>
    </source>
</evidence>
<keyword evidence="2 4" id="KW-0378">Hydrolase</keyword>
<dbReference type="OrthoDB" id="56883at2"/>
<name>A0A563DTZ9_9MICO</name>
<gene>
    <name evidence="4" type="primary">dacB</name>
    <name evidence="4" type="ORF">FGL98_20280</name>
</gene>
<dbReference type="GO" id="GO:0006508">
    <property type="term" value="P:proteolysis"/>
    <property type="evidence" value="ECO:0007669"/>
    <property type="project" value="InterPro"/>
</dbReference>
<dbReference type="PANTHER" id="PTHR30023">
    <property type="entry name" value="D-ALANYL-D-ALANINE CARBOXYPEPTIDASE"/>
    <property type="match status" value="1"/>
</dbReference>
<dbReference type="EMBL" id="VCQV01000037">
    <property type="protein sequence ID" value="TWP33669.1"/>
    <property type="molecule type" value="Genomic_DNA"/>
</dbReference>
<reference evidence="4 5" key="2">
    <citation type="submission" date="2019-08" db="EMBL/GenBank/DDBJ databases">
        <title>Jejuicoccus antrihumi gen. nov., sp. nov., a new member of the family Dermacoccaceae isolated from a cave.</title>
        <authorList>
            <person name="Schumann P."/>
            <person name="Kim I.S."/>
        </authorList>
    </citation>
    <scope>NUCLEOTIDE SEQUENCE [LARGE SCALE GENOMIC DNA]</scope>
    <source>
        <strain evidence="4 5">C5-26</strain>
    </source>
</reference>
<keyword evidence="4" id="KW-0121">Carboxypeptidase</keyword>
<keyword evidence="5" id="KW-1185">Reference proteome</keyword>
<dbReference type="RefSeq" id="WP_146319892.1">
    <property type="nucleotide sequence ID" value="NZ_VCQV01000037.1"/>
</dbReference>
<dbReference type="EC" id="3.4.16.4" evidence="4"/>